<feature type="non-terminal residue" evidence="1">
    <location>
        <position position="1"/>
    </location>
</feature>
<dbReference type="EMBL" id="ML121545">
    <property type="protein sequence ID" value="RPB23599.1"/>
    <property type="molecule type" value="Genomic_DNA"/>
</dbReference>
<dbReference type="Proteomes" id="UP000267821">
    <property type="component" value="Unassembled WGS sequence"/>
</dbReference>
<dbReference type="AlphaFoldDB" id="A0A3N4LPZ5"/>
<sequence>YFRASEIMEVIFRKYFASVKMWGNFNPSFFDSINKVFICLVACAMHHCLKT</sequence>
<gene>
    <name evidence="1" type="ORF">L211DRAFT_786559</name>
</gene>
<evidence type="ECO:0008006" key="3">
    <source>
        <dbReference type="Google" id="ProtNLM"/>
    </source>
</evidence>
<evidence type="ECO:0000313" key="1">
    <source>
        <dbReference type="EMBL" id="RPB23599.1"/>
    </source>
</evidence>
<name>A0A3N4LPZ5_9PEZI</name>
<protein>
    <recommendedName>
        <fullName evidence="3">DDE Tnp4 domain-containing protein</fullName>
    </recommendedName>
</protein>
<organism evidence="1 2">
    <name type="scientific">Terfezia boudieri ATCC MYA-4762</name>
    <dbReference type="NCBI Taxonomy" id="1051890"/>
    <lineage>
        <taxon>Eukaryota</taxon>
        <taxon>Fungi</taxon>
        <taxon>Dikarya</taxon>
        <taxon>Ascomycota</taxon>
        <taxon>Pezizomycotina</taxon>
        <taxon>Pezizomycetes</taxon>
        <taxon>Pezizales</taxon>
        <taxon>Pezizaceae</taxon>
        <taxon>Terfezia</taxon>
    </lineage>
</organism>
<evidence type="ECO:0000313" key="2">
    <source>
        <dbReference type="Proteomes" id="UP000267821"/>
    </source>
</evidence>
<reference evidence="1 2" key="1">
    <citation type="journal article" date="2018" name="Nat. Ecol. Evol.">
        <title>Pezizomycetes genomes reveal the molecular basis of ectomycorrhizal truffle lifestyle.</title>
        <authorList>
            <person name="Murat C."/>
            <person name="Payen T."/>
            <person name="Noel B."/>
            <person name="Kuo A."/>
            <person name="Morin E."/>
            <person name="Chen J."/>
            <person name="Kohler A."/>
            <person name="Krizsan K."/>
            <person name="Balestrini R."/>
            <person name="Da Silva C."/>
            <person name="Montanini B."/>
            <person name="Hainaut M."/>
            <person name="Levati E."/>
            <person name="Barry K.W."/>
            <person name="Belfiori B."/>
            <person name="Cichocki N."/>
            <person name="Clum A."/>
            <person name="Dockter R.B."/>
            <person name="Fauchery L."/>
            <person name="Guy J."/>
            <person name="Iotti M."/>
            <person name="Le Tacon F."/>
            <person name="Lindquist E.A."/>
            <person name="Lipzen A."/>
            <person name="Malagnac F."/>
            <person name="Mello A."/>
            <person name="Molinier V."/>
            <person name="Miyauchi S."/>
            <person name="Poulain J."/>
            <person name="Riccioni C."/>
            <person name="Rubini A."/>
            <person name="Sitrit Y."/>
            <person name="Splivallo R."/>
            <person name="Traeger S."/>
            <person name="Wang M."/>
            <person name="Zifcakova L."/>
            <person name="Wipf D."/>
            <person name="Zambonelli A."/>
            <person name="Paolocci F."/>
            <person name="Nowrousian M."/>
            <person name="Ottonello S."/>
            <person name="Baldrian P."/>
            <person name="Spatafora J.W."/>
            <person name="Henrissat B."/>
            <person name="Nagy L.G."/>
            <person name="Aury J.M."/>
            <person name="Wincker P."/>
            <person name="Grigoriev I.V."/>
            <person name="Bonfante P."/>
            <person name="Martin F.M."/>
        </authorList>
    </citation>
    <scope>NUCLEOTIDE SEQUENCE [LARGE SCALE GENOMIC DNA]</scope>
    <source>
        <strain evidence="1 2">ATCC MYA-4762</strain>
    </source>
</reference>
<dbReference type="InParanoid" id="A0A3N4LPZ5"/>
<keyword evidence="2" id="KW-1185">Reference proteome</keyword>
<proteinExistence type="predicted"/>
<accession>A0A3N4LPZ5</accession>